<dbReference type="PRINTS" id="PR00727">
    <property type="entry name" value="LEADERPTASE"/>
</dbReference>
<organism evidence="5 6">
    <name type="scientific">Micromonospora saelicesensis</name>
    <dbReference type="NCBI Taxonomy" id="285676"/>
    <lineage>
        <taxon>Bacteria</taxon>
        <taxon>Bacillati</taxon>
        <taxon>Actinomycetota</taxon>
        <taxon>Actinomycetes</taxon>
        <taxon>Micromonosporales</taxon>
        <taxon>Micromonosporaceae</taxon>
        <taxon>Micromonospora</taxon>
    </lineage>
</organism>
<dbReference type="Proteomes" id="UP000249419">
    <property type="component" value="Unassembled WGS sequence"/>
</dbReference>
<comment type="similarity">
    <text evidence="2 3">Belongs to the peptidase S26 family.</text>
</comment>
<reference evidence="5 6" key="1">
    <citation type="submission" date="2018-03" db="EMBL/GenBank/DDBJ databases">
        <title>Defining the species Micromonospora saelicesensis and Micromonospora noduli under the framework of genomics.</title>
        <authorList>
            <person name="Riesco R."/>
            <person name="Trujillo M.E."/>
        </authorList>
    </citation>
    <scope>NUCLEOTIDE SEQUENCE [LARGE SCALE GENOMIC DNA]</scope>
    <source>
        <strain evidence="5 6">PSN13</strain>
    </source>
</reference>
<protein>
    <recommendedName>
        <fullName evidence="3">Signal peptidase I</fullName>
        <ecNumber evidence="3">3.4.21.89</ecNumber>
    </recommendedName>
</protein>
<dbReference type="Gene3D" id="2.10.109.10">
    <property type="entry name" value="Umud Fragment, subunit A"/>
    <property type="match status" value="1"/>
</dbReference>
<dbReference type="NCBIfam" id="TIGR02227">
    <property type="entry name" value="sigpep_I_bact"/>
    <property type="match status" value="1"/>
</dbReference>
<dbReference type="SUPFAM" id="SSF51306">
    <property type="entry name" value="LexA/Signal peptidase"/>
    <property type="match status" value="1"/>
</dbReference>
<dbReference type="InterPro" id="IPR000223">
    <property type="entry name" value="Pept_S26A_signal_pept_1"/>
</dbReference>
<dbReference type="InterPro" id="IPR036286">
    <property type="entry name" value="LexA/Signal_pep-like_sf"/>
</dbReference>
<sequence length="223" mass="23715">MVLVDVRSIGSKAYFVVDVLVPLFLRSSMMWSNPSYTFRSITVPAPAWPTGGTAGMIRGVRKPALVIGLLVALAACASCAEVPRNKTYQVGSPSMEPTIAEGSTITAEVLEPGGYQPRRGDIVVFDVPDTWDAEGQDQPRVYRVAAVPGDTISCCDPQGRIVRNGTAVDEPYLARTGATPAEIQPFTVPADELYLLGDNRGVANDSAQLGPVPVTNVIGVVKR</sequence>
<comment type="catalytic activity">
    <reaction evidence="3">
        <text>Cleavage of hydrophobic, N-terminal signal or leader sequences from secreted and periplasmic proteins.</text>
        <dbReference type="EC" id="3.4.21.89"/>
    </reaction>
</comment>
<evidence type="ECO:0000313" key="5">
    <source>
        <dbReference type="EMBL" id="RAO37306.1"/>
    </source>
</evidence>
<evidence type="ECO:0000256" key="3">
    <source>
        <dbReference type="RuleBase" id="RU362042"/>
    </source>
</evidence>
<dbReference type="Pfam" id="PF10502">
    <property type="entry name" value="Peptidase_S26"/>
    <property type="match status" value="1"/>
</dbReference>
<dbReference type="GO" id="GO:0004252">
    <property type="term" value="F:serine-type endopeptidase activity"/>
    <property type="evidence" value="ECO:0007669"/>
    <property type="project" value="InterPro"/>
</dbReference>
<comment type="subcellular location">
    <subcellularLocation>
        <location evidence="1">Cell membrane</location>
        <topology evidence="1">Single-pass type II membrane protein</topology>
    </subcellularLocation>
    <subcellularLocation>
        <location evidence="3">Membrane</location>
        <topology evidence="3">Single-pass type II membrane protein</topology>
    </subcellularLocation>
</comment>
<dbReference type="EMBL" id="PYAG01000005">
    <property type="protein sequence ID" value="RAO37306.1"/>
    <property type="molecule type" value="Genomic_DNA"/>
</dbReference>
<dbReference type="GO" id="GO:0009003">
    <property type="term" value="F:signal peptidase activity"/>
    <property type="evidence" value="ECO:0007669"/>
    <property type="project" value="UniProtKB-EC"/>
</dbReference>
<evidence type="ECO:0000259" key="4">
    <source>
        <dbReference type="Pfam" id="PF10502"/>
    </source>
</evidence>
<dbReference type="AlphaFoldDB" id="A0A328NQK3"/>
<gene>
    <name evidence="5" type="ORF">PSN13_01287</name>
</gene>
<dbReference type="GO" id="GO:0005886">
    <property type="term" value="C:plasma membrane"/>
    <property type="evidence" value="ECO:0007669"/>
    <property type="project" value="UniProtKB-SubCell"/>
</dbReference>
<feature type="domain" description="Peptidase S26" evidence="4">
    <location>
        <begin position="76"/>
        <end position="222"/>
    </location>
</feature>
<evidence type="ECO:0000256" key="2">
    <source>
        <dbReference type="ARBA" id="ARBA00009370"/>
    </source>
</evidence>
<proteinExistence type="inferred from homology"/>
<evidence type="ECO:0000313" key="6">
    <source>
        <dbReference type="Proteomes" id="UP000249419"/>
    </source>
</evidence>
<dbReference type="EC" id="3.4.21.89" evidence="3"/>
<accession>A0A328NQK3</accession>
<dbReference type="PANTHER" id="PTHR43390">
    <property type="entry name" value="SIGNAL PEPTIDASE I"/>
    <property type="match status" value="1"/>
</dbReference>
<name>A0A328NQK3_9ACTN</name>
<dbReference type="CDD" id="cd06530">
    <property type="entry name" value="S26_SPase_I"/>
    <property type="match status" value="1"/>
</dbReference>
<dbReference type="InterPro" id="IPR019533">
    <property type="entry name" value="Peptidase_S26"/>
</dbReference>
<dbReference type="PANTHER" id="PTHR43390:SF1">
    <property type="entry name" value="CHLOROPLAST PROCESSING PEPTIDASE"/>
    <property type="match status" value="1"/>
</dbReference>
<keyword evidence="3" id="KW-0645">Protease</keyword>
<evidence type="ECO:0000256" key="1">
    <source>
        <dbReference type="ARBA" id="ARBA00004401"/>
    </source>
</evidence>
<keyword evidence="3" id="KW-0378">Hydrolase</keyword>
<comment type="caution">
    <text evidence="5">The sequence shown here is derived from an EMBL/GenBank/DDBJ whole genome shotgun (WGS) entry which is preliminary data.</text>
</comment>
<dbReference type="GO" id="GO:0006465">
    <property type="term" value="P:signal peptide processing"/>
    <property type="evidence" value="ECO:0007669"/>
    <property type="project" value="InterPro"/>
</dbReference>